<reference evidence="2" key="2">
    <citation type="submission" date="2023-06" db="EMBL/GenBank/DDBJ databases">
        <authorList>
            <consortium name="Lawrence Berkeley National Laboratory"/>
            <person name="Haridas S."/>
            <person name="Hensen N."/>
            <person name="Bonometti L."/>
            <person name="Westerberg I."/>
            <person name="Brannstrom I.O."/>
            <person name="Guillou S."/>
            <person name="Cros-Aarteil S."/>
            <person name="Calhoun S."/>
            <person name="Kuo A."/>
            <person name="Mondo S."/>
            <person name="Pangilinan J."/>
            <person name="Riley R."/>
            <person name="Labutti K."/>
            <person name="Andreopoulos B."/>
            <person name="Lipzen A."/>
            <person name="Chen C."/>
            <person name="Yanf M."/>
            <person name="Daum C."/>
            <person name="Ng V."/>
            <person name="Clum A."/>
            <person name="Steindorff A."/>
            <person name="Ohm R."/>
            <person name="Martin F."/>
            <person name="Silar P."/>
            <person name="Natvig D."/>
            <person name="Lalanne C."/>
            <person name="Gautier V."/>
            <person name="Ament-Velasquez S.L."/>
            <person name="Kruys A."/>
            <person name="Hutchinson M.I."/>
            <person name="Powell A.J."/>
            <person name="Barry K."/>
            <person name="Miller A.N."/>
            <person name="Grigoriev I.V."/>
            <person name="Debuchy R."/>
            <person name="Gladieux P."/>
            <person name="Thoren M.H."/>
            <person name="Johannesson H."/>
        </authorList>
    </citation>
    <scope>NUCLEOTIDE SEQUENCE</scope>
    <source>
        <strain evidence="2">CBS 168.71</strain>
    </source>
</reference>
<dbReference type="AlphaFoldDB" id="A0AAE0HAG8"/>
<gene>
    <name evidence="2" type="ORF">B0H64DRAFT_235115</name>
</gene>
<dbReference type="EMBL" id="JAUEPN010000007">
    <property type="protein sequence ID" value="KAK3292695.1"/>
    <property type="molecule type" value="Genomic_DNA"/>
</dbReference>
<organism evidence="2 3">
    <name type="scientific">Chaetomium fimeti</name>
    <dbReference type="NCBI Taxonomy" id="1854472"/>
    <lineage>
        <taxon>Eukaryota</taxon>
        <taxon>Fungi</taxon>
        <taxon>Dikarya</taxon>
        <taxon>Ascomycota</taxon>
        <taxon>Pezizomycotina</taxon>
        <taxon>Sordariomycetes</taxon>
        <taxon>Sordariomycetidae</taxon>
        <taxon>Sordariales</taxon>
        <taxon>Chaetomiaceae</taxon>
        <taxon>Chaetomium</taxon>
    </lineage>
</organism>
<feature type="region of interest" description="Disordered" evidence="1">
    <location>
        <begin position="1"/>
        <end position="21"/>
    </location>
</feature>
<sequence length="385" mass="42133">MSWPGADESSGDSGQGNQFDRPTDLASIAVVKNGRLAGFTEEQADRALKLMSGPFESLPQLPFFASWFSYTPRWQKAQVASALIENSLLIGRLLSPAEADAFAYHRSKVCSRATYGTPAVLLTAAYYTNQGRSTFRFPFYTPKPASFNPMSFPTASMSLLKGQSAVRLWHVLRFGTYAFISQYIVKIIVFSFVQAGYLAAIAGDPRLKAVREEMTPSKKARAERSRLPPADGPANSVAVSPSPGVTSTGLDSPVPQTPGRRGWAPQTPQSVPESVSQQDDDSYLFDDASPVAPSQRERPSAGSPQSPGGGSAWDRIRQQAKSEEGQRWNPRQQQNRTSGSQQTTDQYTYTPAEQEKAYAKEQAQKEFDAMLERERHGTGDSGGRK</sequence>
<keyword evidence="3" id="KW-1185">Reference proteome</keyword>
<protein>
    <submittedName>
        <fullName evidence="2">Uncharacterized protein</fullName>
    </submittedName>
</protein>
<name>A0AAE0HAG8_9PEZI</name>
<feature type="compositionally biased region" description="Polar residues" evidence="1">
    <location>
        <begin position="266"/>
        <end position="277"/>
    </location>
</feature>
<accession>A0AAE0HAG8</accession>
<dbReference type="GeneID" id="87836727"/>
<evidence type="ECO:0000313" key="2">
    <source>
        <dbReference type="EMBL" id="KAK3292695.1"/>
    </source>
</evidence>
<dbReference type="RefSeq" id="XP_062656209.1">
    <property type="nucleotide sequence ID" value="XM_062799779.1"/>
</dbReference>
<feature type="compositionally biased region" description="Basic and acidic residues" evidence="1">
    <location>
        <begin position="212"/>
        <end position="226"/>
    </location>
</feature>
<feature type="compositionally biased region" description="Polar residues" evidence="1">
    <location>
        <begin position="11"/>
        <end position="20"/>
    </location>
</feature>
<reference evidence="2" key="1">
    <citation type="journal article" date="2023" name="Mol. Phylogenet. Evol.">
        <title>Genome-scale phylogeny and comparative genomics of the fungal order Sordariales.</title>
        <authorList>
            <person name="Hensen N."/>
            <person name="Bonometti L."/>
            <person name="Westerberg I."/>
            <person name="Brannstrom I.O."/>
            <person name="Guillou S."/>
            <person name="Cros-Aarteil S."/>
            <person name="Calhoun S."/>
            <person name="Haridas S."/>
            <person name="Kuo A."/>
            <person name="Mondo S."/>
            <person name="Pangilinan J."/>
            <person name="Riley R."/>
            <person name="LaButti K."/>
            <person name="Andreopoulos B."/>
            <person name="Lipzen A."/>
            <person name="Chen C."/>
            <person name="Yan M."/>
            <person name="Daum C."/>
            <person name="Ng V."/>
            <person name="Clum A."/>
            <person name="Steindorff A."/>
            <person name="Ohm R.A."/>
            <person name="Martin F."/>
            <person name="Silar P."/>
            <person name="Natvig D.O."/>
            <person name="Lalanne C."/>
            <person name="Gautier V."/>
            <person name="Ament-Velasquez S.L."/>
            <person name="Kruys A."/>
            <person name="Hutchinson M.I."/>
            <person name="Powell A.J."/>
            <person name="Barry K."/>
            <person name="Miller A.N."/>
            <person name="Grigoriev I.V."/>
            <person name="Debuchy R."/>
            <person name="Gladieux P."/>
            <person name="Hiltunen Thoren M."/>
            <person name="Johannesson H."/>
        </authorList>
    </citation>
    <scope>NUCLEOTIDE SEQUENCE</scope>
    <source>
        <strain evidence="2">CBS 168.71</strain>
    </source>
</reference>
<feature type="compositionally biased region" description="Polar residues" evidence="1">
    <location>
        <begin position="237"/>
        <end position="250"/>
    </location>
</feature>
<feature type="compositionally biased region" description="Polar residues" evidence="1">
    <location>
        <begin position="329"/>
        <end position="351"/>
    </location>
</feature>
<feature type="compositionally biased region" description="Basic and acidic residues" evidence="1">
    <location>
        <begin position="314"/>
        <end position="326"/>
    </location>
</feature>
<feature type="region of interest" description="Disordered" evidence="1">
    <location>
        <begin position="212"/>
        <end position="385"/>
    </location>
</feature>
<evidence type="ECO:0000313" key="3">
    <source>
        <dbReference type="Proteomes" id="UP001278766"/>
    </source>
</evidence>
<feature type="compositionally biased region" description="Basic and acidic residues" evidence="1">
    <location>
        <begin position="353"/>
        <end position="385"/>
    </location>
</feature>
<dbReference type="Proteomes" id="UP001278766">
    <property type="component" value="Unassembled WGS sequence"/>
</dbReference>
<proteinExistence type="predicted"/>
<comment type="caution">
    <text evidence="2">The sequence shown here is derived from an EMBL/GenBank/DDBJ whole genome shotgun (WGS) entry which is preliminary data.</text>
</comment>
<evidence type="ECO:0000256" key="1">
    <source>
        <dbReference type="SAM" id="MobiDB-lite"/>
    </source>
</evidence>